<evidence type="ECO:0000256" key="1">
    <source>
        <dbReference type="SAM" id="Phobius"/>
    </source>
</evidence>
<evidence type="ECO:0000259" key="2">
    <source>
        <dbReference type="Pfam" id="PF20182"/>
    </source>
</evidence>
<accession>A0A5N5EQD7</accession>
<dbReference type="RefSeq" id="WP_151510154.1">
    <property type="nucleotide sequence ID" value="NZ_VYUA01000007.1"/>
</dbReference>
<protein>
    <recommendedName>
        <fullName evidence="2">DUF6545 domain-containing protein</fullName>
    </recommendedName>
</protein>
<gene>
    <name evidence="3" type="ORF">F5983_11030</name>
</gene>
<keyword evidence="1" id="KW-0812">Transmembrane</keyword>
<evidence type="ECO:0000313" key="4">
    <source>
        <dbReference type="Proteomes" id="UP000326907"/>
    </source>
</evidence>
<keyword evidence="1" id="KW-0472">Membrane</keyword>
<feature type="transmembrane region" description="Helical" evidence="1">
    <location>
        <begin position="32"/>
        <end position="52"/>
    </location>
</feature>
<dbReference type="Proteomes" id="UP000326907">
    <property type="component" value="Unassembled WGS sequence"/>
</dbReference>
<feature type="transmembrane region" description="Helical" evidence="1">
    <location>
        <begin position="219"/>
        <end position="238"/>
    </location>
</feature>
<feature type="transmembrane region" description="Helical" evidence="1">
    <location>
        <begin position="129"/>
        <end position="152"/>
    </location>
</feature>
<feature type="domain" description="DUF6545" evidence="2">
    <location>
        <begin position="245"/>
        <end position="376"/>
    </location>
</feature>
<keyword evidence="1" id="KW-1133">Transmembrane helix</keyword>
<dbReference type="InterPro" id="IPR046675">
    <property type="entry name" value="DUF6545"/>
</dbReference>
<dbReference type="AlphaFoldDB" id="A0A5N5EQD7"/>
<keyword evidence="4" id="KW-1185">Reference proteome</keyword>
<sequence>MNTVFLGMACLLAAASGYWVLGRGTPRPTGTWAMGALLASFALAFASYAPLFEDAAETAVPHVARLLSNCASVAAATAVLAVSFQLNLEPAEAQRRIRLRLFLLAGSAFGMTILFAYEQMAHRSPQAYALYLLLYISYLSFAVVDFLVQVVRQSKSTRRSSVRIGLRLAAVGCGFALVYTAYKLTRLLDLGLGLHLIPDHPECSSLVTMPCIFSVTSPALAVLLICLGLTLPAVVYPLSQARRRRWEAQSFEALGSLWQDLSAAMPEIVLTAADDAQDSSNDSDFLLQRRVIEISDGSLALRAFRPRAVQEAAQDAFGTGTEERAAAVEAAVVKAALAGLKTGRVADDVAPPAAGAASRKDLRAATEWLLLVADAYVNRVGRVRDDGRPELVGA</sequence>
<evidence type="ECO:0000313" key="3">
    <source>
        <dbReference type="EMBL" id="KAB2592603.1"/>
    </source>
</evidence>
<organism evidence="3 4">
    <name type="scientific">Streptomyces arboris</name>
    <dbReference type="NCBI Taxonomy" id="2600619"/>
    <lineage>
        <taxon>Bacteria</taxon>
        <taxon>Bacillati</taxon>
        <taxon>Actinomycetota</taxon>
        <taxon>Actinomycetes</taxon>
        <taxon>Kitasatosporales</taxon>
        <taxon>Streptomycetaceae</taxon>
        <taxon>Streptomyces</taxon>
    </lineage>
</organism>
<proteinExistence type="predicted"/>
<reference evidence="3 4" key="1">
    <citation type="submission" date="2019-09" db="EMBL/GenBank/DDBJ databases">
        <authorList>
            <person name="Liu P."/>
        </authorList>
    </citation>
    <scope>NUCLEOTIDE SEQUENCE [LARGE SCALE GENOMIC DNA]</scope>
    <source>
        <strain evidence="3 4">TRM68085</strain>
    </source>
</reference>
<dbReference type="InterPro" id="IPR050039">
    <property type="entry name" value="MAB_1171c-like"/>
</dbReference>
<dbReference type="EMBL" id="VYUA01000007">
    <property type="protein sequence ID" value="KAB2592603.1"/>
    <property type="molecule type" value="Genomic_DNA"/>
</dbReference>
<dbReference type="Pfam" id="PF20182">
    <property type="entry name" value="DUF6545"/>
    <property type="match status" value="1"/>
</dbReference>
<feature type="transmembrane region" description="Helical" evidence="1">
    <location>
        <begin position="164"/>
        <end position="182"/>
    </location>
</feature>
<name>A0A5N5EQD7_9ACTN</name>
<comment type="caution">
    <text evidence="3">The sequence shown here is derived from an EMBL/GenBank/DDBJ whole genome shotgun (WGS) entry which is preliminary data.</text>
</comment>
<dbReference type="NCBIfam" id="NF042915">
    <property type="entry name" value="MAB_1171c_fam"/>
    <property type="match status" value="1"/>
</dbReference>
<feature type="transmembrane region" description="Helical" evidence="1">
    <location>
        <begin position="99"/>
        <end position="117"/>
    </location>
</feature>